<dbReference type="SUPFAM" id="SSF56112">
    <property type="entry name" value="Protein kinase-like (PK-like)"/>
    <property type="match status" value="1"/>
</dbReference>
<reference evidence="2" key="1">
    <citation type="journal article" date="2023" name="Mol. Phylogenet. Evol.">
        <title>Genome-scale phylogeny and comparative genomics of the fungal order Sordariales.</title>
        <authorList>
            <person name="Hensen N."/>
            <person name="Bonometti L."/>
            <person name="Westerberg I."/>
            <person name="Brannstrom I.O."/>
            <person name="Guillou S."/>
            <person name="Cros-Aarteil S."/>
            <person name="Calhoun S."/>
            <person name="Haridas S."/>
            <person name="Kuo A."/>
            <person name="Mondo S."/>
            <person name="Pangilinan J."/>
            <person name="Riley R."/>
            <person name="LaButti K."/>
            <person name="Andreopoulos B."/>
            <person name="Lipzen A."/>
            <person name="Chen C."/>
            <person name="Yan M."/>
            <person name="Daum C."/>
            <person name="Ng V."/>
            <person name="Clum A."/>
            <person name="Steindorff A."/>
            <person name="Ohm R.A."/>
            <person name="Martin F."/>
            <person name="Silar P."/>
            <person name="Natvig D.O."/>
            <person name="Lalanne C."/>
            <person name="Gautier V."/>
            <person name="Ament-Velasquez S.L."/>
            <person name="Kruys A."/>
            <person name="Hutchinson M.I."/>
            <person name="Powell A.J."/>
            <person name="Barry K."/>
            <person name="Miller A.N."/>
            <person name="Grigoriev I.V."/>
            <person name="Debuchy R."/>
            <person name="Gladieux P."/>
            <person name="Hiltunen Thoren M."/>
            <person name="Johannesson H."/>
        </authorList>
    </citation>
    <scope>NUCLEOTIDE SEQUENCE</scope>
    <source>
        <strain evidence="2">CBS 141.50</strain>
    </source>
</reference>
<comment type="caution">
    <text evidence="2">The sequence shown here is derived from an EMBL/GenBank/DDBJ whole genome shotgun (WGS) entry which is preliminary data.</text>
</comment>
<dbReference type="InterPro" id="IPR011009">
    <property type="entry name" value="Kinase-like_dom_sf"/>
</dbReference>
<dbReference type="InterPro" id="IPR002575">
    <property type="entry name" value="Aminoglycoside_PTrfase"/>
</dbReference>
<gene>
    <name evidence="2" type="ORF">C8A04DRAFT_28041</name>
</gene>
<dbReference type="EMBL" id="MU853579">
    <property type="protein sequence ID" value="KAK4144139.1"/>
    <property type="molecule type" value="Genomic_DNA"/>
</dbReference>
<dbReference type="Pfam" id="PF01636">
    <property type="entry name" value="APH"/>
    <property type="match status" value="1"/>
</dbReference>
<dbReference type="AlphaFoldDB" id="A0AAN6V479"/>
<evidence type="ECO:0000259" key="1">
    <source>
        <dbReference type="Pfam" id="PF01636"/>
    </source>
</evidence>
<dbReference type="RefSeq" id="XP_062637510.1">
    <property type="nucleotide sequence ID" value="XM_062780496.1"/>
</dbReference>
<organism evidence="2 3">
    <name type="scientific">Dichotomopilus funicola</name>
    <dbReference type="NCBI Taxonomy" id="1934379"/>
    <lineage>
        <taxon>Eukaryota</taxon>
        <taxon>Fungi</taxon>
        <taxon>Dikarya</taxon>
        <taxon>Ascomycota</taxon>
        <taxon>Pezizomycotina</taxon>
        <taxon>Sordariomycetes</taxon>
        <taxon>Sordariomycetidae</taxon>
        <taxon>Sordariales</taxon>
        <taxon>Chaetomiaceae</taxon>
        <taxon>Dichotomopilus</taxon>
    </lineage>
</organism>
<dbReference type="PANTHER" id="PTHR21310:SF58">
    <property type="entry name" value="AMINOGLYCOSIDE PHOSPHOTRANSFERASE DOMAIN-CONTAINING PROTEIN"/>
    <property type="match status" value="1"/>
</dbReference>
<keyword evidence="3" id="KW-1185">Reference proteome</keyword>
<evidence type="ECO:0000313" key="2">
    <source>
        <dbReference type="EMBL" id="KAK4144139.1"/>
    </source>
</evidence>
<sequence>MPTFPVIITVAKDESSIAAAIDPILYCDTVTQGLLPVTISSAAQEALVPDSTILSGILHDVAADKLAEWTVLPNTLTTCTFRIHVETVRPSYPSDLLIRLEAASGSNLAALAGLQALAHAQLPHLVPTVLHVGAVTDADGREMEDSITPYYTGTATLEEVWDTLGQDDQRGVVDVVVRAVETLQKAVCGQVGGPKLGYSPDVQGFLRGLPLRNCSLSEVAGGDLVLSSMSADIGQVTFSPSDLADLNRHVVFCHNDLEPRNIFVRSVAGRCEVAAIIDWEMAGF</sequence>
<dbReference type="PANTHER" id="PTHR21310">
    <property type="entry name" value="AMINOGLYCOSIDE PHOSPHOTRANSFERASE-RELATED-RELATED"/>
    <property type="match status" value="1"/>
</dbReference>
<dbReference type="InterPro" id="IPR051678">
    <property type="entry name" value="AGP_Transferase"/>
</dbReference>
<dbReference type="Gene3D" id="3.90.1200.10">
    <property type="match status" value="1"/>
</dbReference>
<dbReference type="Proteomes" id="UP001302676">
    <property type="component" value="Unassembled WGS sequence"/>
</dbReference>
<name>A0AAN6V479_9PEZI</name>
<feature type="domain" description="Aminoglycoside phosphotransferase" evidence="1">
    <location>
        <begin position="114"/>
        <end position="283"/>
    </location>
</feature>
<dbReference type="GeneID" id="87817109"/>
<accession>A0AAN6V479</accession>
<reference evidence="2" key="2">
    <citation type="submission" date="2023-05" db="EMBL/GenBank/DDBJ databases">
        <authorList>
            <consortium name="Lawrence Berkeley National Laboratory"/>
            <person name="Steindorff A."/>
            <person name="Hensen N."/>
            <person name="Bonometti L."/>
            <person name="Westerberg I."/>
            <person name="Brannstrom I.O."/>
            <person name="Guillou S."/>
            <person name="Cros-Aarteil S."/>
            <person name="Calhoun S."/>
            <person name="Haridas S."/>
            <person name="Kuo A."/>
            <person name="Mondo S."/>
            <person name="Pangilinan J."/>
            <person name="Riley R."/>
            <person name="Labutti K."/>
            <person name="Andreopoulos B."/>
            <person name="Lipzen A."/>
            <person name="Chen C."/>
            <person name="Yanf M."/>
            <person name="Daum C."/>
            <person name="Ng V."/>
            <person name="Clum A."/>
            <person name="Ohm R."/>
            <person name="Martin F."/>
            <person name="Silar P."/>
            <person name="Natvig D."/>
            <person name="Lalanne C."/>
            <person name="Gautier V."/>
            <person name="Ament-Velasquez S.L."/>
            <person name="Kruys A."/>
            <person name="Hutchinson M.I."/>
            <person name="Powell A.J."/>
            <person name="Barry K."/>
            <person name="Miller A.N."/>
            <person name="Grigoriev I.V."/>
            <person name="Debuchy R."/>
            <person name="Gladieux P."/>
            <person name="Thoren M.H."/>
            <person name="Johannesson H."/>
        </authorList>
    </citation>
    <scope>NUCLEOTIDE SEQUENCE</scope>
    <source>
        <strain evidence="2">CBS 141.50</strain>
    </source>
</reference>
<proteinExistence type="predicted"/>
<protein>
    <recommendedName>
        <fullName evidence="1">Aminoglycoside phosphotransferase domain-containing protein</fullName>
    </recommendedName>
</protein>
<evidence type="ECO:0000313" key="3">
    <source>
        <dbReference type="Proteomes" id="UP001302676"/>
    </source>
</evidence>